<feature type="region of interest" description="Disordered" evidence="1">
    <location>
        <begin position="1"/>
        <end position="28"/>
    </location>
</feature>
<dbReference type="AlphaFoldDB" id="A0A8X7VKD5"/>
<dbReference type="EMBL" id="JAAMPC010000005">
    <property type="protein sequence ID" value="KAG2312748.1"/>
    <property type="molecule type" value="Genomic_DNA"/>
</dbReference>
<organism evidence="2 3">
    <name type="scientific">Brassica carinata</name>
    <name type="common">Ethiopian mustard</name>
    <name type="synonym">Abyssinian cabbage</name>
    <dbReference type="NCBI Taxonomy" id="52824"/>
    <lineage>
        <taxon>Eukaryota</taxon>
        <taxon>Viridiplantae</taxon>
        <taxon>Streptophyta</taxon>
        <taxon>Embryophyta</taxon>
        <taxon>Tracheophyta</taxon>
        <taxon>Spermatophyta</taxon>
        <taxon>Magnoliopsida</taxon>
        <taxon>eudicotyledons</taxon>
        <taxon>Gunneridae</taxon>
        <taxon>Pentapetalae</taxon>
        <taxon>rosids</taxon>
        <taxon>malvids</taxon>
        <taxon>Brassicales</taxon>
        <taxon>Brassicaceae</taxon>
        <taxon>Brassiceae</taxon>
        <taxon>Brassica</taxon>
    </lineage>
</organism>
<comment type="caution">
    <text evidence="2">The sequence shown here is derived from an EMBL/GenBank/DDBJ whole genome shotgun (WGS) entry which is preliminary data.</text>
</comment>
<dbReference type="OrthoDB" id="2013610at2759"/>
<gene>
    <name evidence="2" type="ORF">Bca52824_024305</name>
</gene>
<protein>
    <recommendedName>
        <fullName evidence="4">Retrotransposon gag domain-containing protein</fullName>
    </recommendedName>
</protein>
<evidence type="ECO:0000256" key="1">
    <source>
        <dbReference type="SAM" id="MobiDB-lite"/>
    </source>
</evidence>
<reference evidence="2 3" key="1">
    <citation type="submission" date="2020-02" db="EMBL/GenBank/DDBJ databases">
        <authorList>
            <person name="Ma Q."/>
            <person name="Huang Y."/>
            <person name="Song X."/>
            <person name="Pei D."/>
        </authorList>
    </citation>
    <scope>NUCLEOTIDE SEQUENCE [LARGE SCALE GENOMIC DNA]</scope>
    <source>
        <strain evidence="2">Sxm20200214</strain>
        <tissue evidence="2">Leaf</tissue>
    </source>
</reference>
<evidence type="ECO:0000313" key="2">
    <source>
        <dbReference type="EMBL" id="KAG2312748.1"/>
    </source>
</evidence>
<keyword evidence="3" id="KW-1185">Reference proteome</keyword>
<dbReference type="Proteomes" id="UP000886595">
    <property type="component" value="Unassembled WGS sequence"/>
</dbReference>
<evidence type="ECO:0008006" key="4">
    <source>
        <dbReference type="Google" id="ProtNLM"/>
    </source>
</evidence>
<evidence type="ECO:0000313" key="3">
    <source>
        <dbReference type="Proteomes" id="UP000886595"/>
    </source>
</evidence>
<sequence length="138" mass="16076">MQPPYFHQFPHPPPHEQQQHPPQNPQPHRHIKLNFPRFHGGDPTEWLSKAKQYFAYQGIPRANQVSFASYHLTQEANEWWLATAKALGLDPNATDWETFEEELWVRFGANEGKNFHEAHYLISAKQDPFETTKKSSSG</sequence>
<proteinExistence type="predicted"/>
<name>A0A8X7VKD5_BRACI</name>
<accession>A0A8X7VKD5</accession>